<dbReference type="InterPro" id="IPR029058">
    <property type="entry name" value="AB_hydrolase_fold"/>
</dbReference>
<feature type="domain" description="BD-FAE-like" evidence="2">
    <location>
        <begin position="94"/>
        <end position="241"/>
    </location>
</feature>
<dbReference type="Gene3D" id="3.40.50.1820">
    <property type="entry name" value="alpha/beta hydrolase"/>
    <property type="match status" value="1"/>
</dbReference>
<gene>
    <name evidence="3" type="ORF">C8U37_10457</name>
</gene>
<dbReference type="SUPFAM" id="SSF53474">
    <property type="entry name" value="alpha/beta-Hydrolases"/>
    <property type="match status" value="1"/>
</dbReference>
<protein>
    <submittedName>
        <fullName evidence="3">Acetyl esterase/lipase</fullName>
    </submittedName>
</protein>
<reference evidence="3 4" key="1">
    <citation type="submission" date="2018-04" db="EMBL/GenBank/DDBJ databases">
        <title>Genomic Encyclopedia of Archaeal and Bacterial Type Strains, Phase II (KMG-II): from individual species to whole genera.</title>
        <authorList>
            <person name="Goeker M."/>
        </authorList>
    </citation>
    <scope>NUCLEOTIDE SEQUENCE [LARGE SCALE GENOMIC DNA]</scope>
    <source>
        <strain evidence="3 4">DSM 18806</strain>
    </source>
</reference>
<dbReference type="PANTHER" id="PTHR48081">
    <property type="entry name" value="AB HYDROLASE SUPERFAMILY PROTEIN C4A8.06C"/>
    <property type="match status" value="1"/>
</dbReference>
<dbReference type="InterPro" id="IPR049492">
    <property type="entry name" value="BD-FAE-like_dom"/>
</dbReference>
<name>A0A2T5INQ0_9LACT</name>
<keyword evidence="4" id="KW-1185">Reference proteome</keyword>
<dbReference type="EMBL" id="QAOM01000004">
    <property type="protein sequence ID" value="PTQ85420.1"/>
    <property type="molecule type" value="Genomic_DNA"/>
</dbReference>
<dbReference type="GO" id="GO:0016787">
    <property type="term" value="F:hydrolase activity"/>
    <property type="evidence" value="ECO:0007669"/>
    <property type="project" value="UniProtKB-KW"/>
</dbReference>
<dbReference type="OrthoDB" id="9794725at2"/>
<dbReference type="RefSeq" id="WP_108031890.1">
    <property type="nucleotide sequence ID" value="NZ_QAOM01000004.1"/>
</dbReference>
<accession>A0A2T5INQ0</accession>
<dbReference type="Pfam" id="PF20434">
    <property type="entry name" value="BD-FAE"/>
    <property type="match status" value="1"/>
</dbReference>
<evidence type="ECO:0000256" key="1">
    <source>
        <dbReference type="ARBA" id="ARBA00022801"/>
    </source>
</evidence>
<evidence type="ECO:0000313" key="4">
    <source>
        <dbReference type="Proteomes" id="UP000244161"/>
    </source>
</evidence>
<keyword evidence="1" id="KW-0378">Hydrolase</keyword>
<evidence type="ECO:0000259" key="2">
    <source>
        <dbReference type="Pfam" id="PF20434"/>
    </source>
</evidence>
<dbReference type="InterPro" id="IPR050300">
    <property type="entry name" value="GDXG_lipolytic_enzyme"/>
</dbReference>
<sequence length="310" mass="34540">MIVESIKLYPERDDVTLTTYVLQDSPELLNGVARPAVLICPGGAYLSCSDREAEPVAMKFAAMGYHAFVLRYSVYLEKDEAFESIFGGVERREHTVFPAAIRDIGKAMLTIHQHSEEWLVDTDRIALCGFSAGAHNVATYSVYWDKPILTEHYQVSEEKLRPAATILGYTLSDYLFMKETEKDEMATILLDASSVALIGEASPNDAKLIEVSPALLVTDKTPPMFLWATASDALVPVGHTLRMGMALSEHKIPFEMHIFEDGPHGLSLATQATANAKNLVDQNAAKWIDLVEAWLLKRFSFELQDEIRWG</sequence>
<comment type="caution">
    <text evidence="3">The sequence shown here is derived from an EMBL/GenBank/DDBJ whole genome shotgun (WGS) entry which is preliminary data.</text>
</comment>
<organism evidence="3 4">
    <name type="scientific">Trichococcus patagoniensis</name>
    <dbReference type="NCBI Taxonomy" id="382641"/>
    <lineage>
        <taxon>Bacteria</taxon>
        <taxon>Bacillati</taxon>
        <taxon>Bacillota</taxon>
        <taxon>Bacilli</taxon>
        <taxon>Lactobacillales</taxon>
        <taxon>Carnobacteriaceae</taxon>
        <taxon>Trichococcus</taxon>
    </lineage>
</organism>
<evidence type="ECO:0000313" key="3">
    <source>
        <dbReference type="EMBL" id="PTQ85420.1"/>
    </source>
</evidence>
<dbReference type="PANTHER" id="PTHR48081:SF6">
    <property type="entry name" value="PEPTIDASE S9 PROLYL OLIGOPEPTIDASE CATALYTIC DOMAIN-CONTAINING PROTEIN"/>
    <property type="match status" value="1"/>
</dbReference>
<proteinExistence type="predicted"/>
<dbReference type="AlphaFoldDB" id="A0A2T5INQ0"/>
<dbReference type="Proteomes" id="UP000244161">
    <property type="component" value="Unassembled WGS sequence"/>
</dbReference>